<feature type="domain" description="DUF4378" evidence="2">
    <location>
        <begin position="598"/>
        <end position="740"/>
    </location>
</feature>
<dbReference type="PANTHER" id="PTHR31680">
    <property type="entry name" value="LONGIFOLIA PROTEIN"/>
    <property type="match status" value="1"/>
</dbReference>
<dbReference type="PANTHER" id="PTHR31680:SF12">
    <property type="entry name" value="OS11G0587300 PROTEIN"/>
    <property type="match status" value="1"/>
</dbReference>
<feature type="compositionally biased region" description="Polar residues" evidence="1">
    <location>
        <begin position="144"/>
        <end position="156"/>
    </location>
</feature>
<feature type="compositionally biased region" description="Basic and acidic residues" evidence="1">
    <location>
        <begin position="470"/>
        <end position="479"/>
    </location>
</feature>
<reference evidence="3 4" key="1">
    <citation type="journal article" date="2023" name="Plants (Basel)">
        <title>Bridging the Gap: Combining Genomics and Transcriptomics Approaches to Understand Stylosanthes scabra, an Orphan Legume from the Brazilian Caatinga.</title>
        <authorList>
            <person name="Ferreira-Neto J.R.C."/>
            <person name="da Silva M.D."/>
            <person name="Binneck E."/>
            <person name="de Melo N.F."/>
            <person name="da Silva R.H."/>
            <person name="de Melo A.L.T.M."/>
            <person name="Pandolfi V."/>
            <person name="Bustamante F.O."/>
            <person name="Brasileiro-Vidal A.C."/>
            <person name="Benko-Iseppon A.M."/>
        </authorList>
    </citation>
    <scope>NUCLEOTIDE SEQUENCE [LARGE SCALE GENOMIC DNA]</scope>
    <source>
        <tissue evidence="3">Leaves</tissue>
    </source>
</reference>
<evidence type="ECO:0000313" key="3">
    <source>
        <dbReference type="EMBL" id="MED6118751.1"/>
    </source>
</evidence>
<comment type="caution">
    <text evidence="3">The sequence shown here is derived from an EMBL/GenBank/DDBJ whole genome shotgun (WGS) entry which is preliminary data.</text>
</comment>
<feature type="compositionally biased region" description="Low complexity" evidence="1">
    <location>
        <begin position="62"/>
        <end position="73"/>
    </location>
</feature>
<feature type="compositionally biased region" description="Low complexity" evidence="1">
    <location>
        <begin position="121"/>
        <end position="135"/>
    </location>
</feature>
<proteinExistence type="predicted"/>
<evidence type="ECO:0000256" key="1">
    <source>
        <dbReference type="SAM" id="MobiDB-lite"/>
    </source>
</evidence>
<feature type="region of interest" description="Disordered" evidence="1">
    <location>
        <begin position="41"/>
        <end position="85"/>
    </location>
</feature>
<evidence type="ECO:0000313" key="4">
    <source>
        <dbReference type="Proteomes" id="UP001341840"/>
    </source>
</evidence>
<dbReference type="EMBL" id="JASCZI010030219">
    <property type="protein sequence ID" value="MED6118751.1"/>
    <property type="molecule type" value="Genomic_DNA"/>
</dbReference>
<dbReference type="InterPro" id="IPR033334">
    <property type="entry name" value="LNG1/2"/>
</dbReference>
<feature type="region of interest" description="Disordered" evidence="1">
    <location>
        <begin position="113"/>
        <end position="194"/>
    </location>
</feature>
<evidence type="ECO:0000259" key="2">
    <source>
        <dbReference type="Pfam" id="PF14309"/>
    </source>
</evidence>
<feature type="region of interest" description="Disordered" evidence="1">
    <location>
        <begin position="228"/>
        <end position="256"/>
    </location>
</feature>
<feature type="region of interest" description="Disordered" evidence="1">
    <location>
        <begin position="357"/>
        <end position="504"/>
    </location>
</feature>
<accession>A0ABU6R4E3</accession>
<feature type="compositionally biased region" description="Polar residues" evidence="1">
    <location>
        <begin position="449"/>
        <end position="463"/>
    </location>
</feature>
<gene>
    <name evidence="3" type="ORF">PIB30_005589</name>
</gene>
<dbReference type="Proteomes" id="UP001341840">
    <property type="component" value="Unassembled WGS sequence"/>
</dbReference>
<dbReference type="InterPro" id="IPR025486">
    <property type="entry name" value="DUF4378"/>
</dbReference>
<name>A0ABU6R4E3_9FABA</name>
<sequence length="765" mass="87119">MTTSTIVREQNLEKHIHKQMGCMAGFLNIFDRHQILAGKRISSTKRLPAPQPDSSPESENHAASPARPSTPSPERVKKSPAREHTVTTVTTLPVLEFKEGTRSTWKFSREAPRLSLDSRTRTTSPSLSLSPNLTTENGGEKLSSEIQLQRRSTSSVVARLMGLEPLPGPDSDPGPNKKPELRRSASESRASRDLNRFFDAATGNGYQLNLKQVQQRQQYTQPQWIVSEGLNNNAGSDPAEQGARNNNNAKREKNYNNNARNRGVVTMVQKKSFFDSADFFPEVPKRSVSIYGEIERRLRMRGIDEPSKDLETLKHILEALQLKGLLHSNNHANRSNCNNHYNINDIHNQNHMNFVLDGGRTKNDSPIVVIKPVRSNRTGSDSPTSSFRSSPRTRRNERQPEFDRRSRNAKSPPLCRSPNRRNVAANAAENHHHNRVNVNDGFDSRKVSPVQSPRVNSGRNTPVHSPRMRKPIDQKEEKLLTVAEDESSTVSESSFSTSSHTDTERYRLEEYKEGRNLLDRCDKLLNSIAEMTASNELQPSPVSVLDSSFYRDEWCSPSPITKRCIDYKDQAAESEDDVWSAAFCSSEAKSEEATEDNDFSYVSEILRACTYLPENGDVFALLEKQQILKGKDTSKASTIQRRLVFDTVRDILTRHRRLPPWKVEFCGDERQRVWSEFRRIRGEREEEEEEWSEKDMFEFICGVLSKDMAEDVEGWGEWTVEIGDMVLDIERLVFKDLIGETIRELATCASSQRNRVFALRRKLVF</sequence>
<feature type="compositionally biased region" description="Basic and acidic residues" evidence="1">
    <location>
        <begin position="175"/>
        <end position="194"/>
    </location>
</feature>
<feature type="compositionally biased region" description="Low complexity" evidence="1">
    <location>
        <begin position="488"/>
        <end position="500"/>
    </location>
</feature>
<feature type="compositionally biased region" description="Basic and acidic residues" evidence="1">
    <location>
        <begin position="74"/>
        <end position="85"/>
    </location>
</feature>
<keyword evidence="4" id="KW-1185">Reference proteome</keyword>
<feature type="compositionally biased region" description="Low complexity" evidence="1">
    <location>
        <begin position="380"/>
        <end position="390"/>
    </location>
</feature>
<feature type="compositionally biased region" description="Basic and acidic residues" evidence="1">
    <location>
        <begin position="394"/>
        <end position="406"/>
    </location>
</feature>
<protein>
    <recommendedName>
        <fullName evidence="2">DUF4378 domain-containing protein</fullName>
    </recommendedName>
</protein>
<organism evidence="3 4">
    <name type="scientific">Stylosanthes scabra</name>
    <dbReference type="NCBI Taxonomy" id="79078"/>
    <lineage>
        <taxon>Eukaryota</taxon>
        <taxon>Viridiplantae</taxon>
        <taxon>Streptophyta</taxon>
        <taxon>Embryophyta</taxon>
        <taxon>Tracheophyta</taxon>
        <taxon>Spermatophyta</taxon>
        <taxon>Magnoliopsida</taxon>
        <taxon>eudicotyledons</taxon>
        <taxon>Gunneridae</taxon>
        <taxon>Pentapetalae</taxon>
        <taxon>rosids</taxon>
        <taxon>fabids</taxon>
        <taxon>Fabales</taxon>
        <taxon>Fabaceae</taxon>
        <taxon>Papilionoideae</taxon>
        <taxon>50 kb inversion clade</taxon>
        <taxon>dalbergioids sensu lato</taxon>
        <taxon>Dalbergieae</taxon>
        <taxon>Pterocarpus clade</taxon>
        <taxon>Stylosanthes</taxon>
    </lineage>
</organism>
<dbReference type="Pfam" id="PF14309">
    <property type="entry name" value="DUF4378"/>
    <property type="match status" value="1"/>
</dbReference>